<evidence type="ECO:0000259" key="1">
    <source>
        <dbReference type="Pfam" id="PF13360"/>
    </source>
</evidence>
<reference evidence="2 3" key="1">
    <citation type="journal article" date="2019" name="Int. J. Syst. Evol. Microbiol.">
        <title>The Global Catalogue of Microorganisms (GCM) 10K type strain sequencing project: providing services to taxonomists for standard genome sequencing and annotation.</title>
        <authorList>
            <consortium name="The Broad Institute Genomics Platform"/>
            <consortium name="The Broad Institute Genome Sequencing Center for Infectious Disease"/>
            <person name="Wu L."/>
            <person name="Ma J."/>
        </authorList>
    </citation>
    <scope>NUCLEOTIDE SEQUENCE [LARGE SCALE GENOMIC DNA]</scope>
    <source>
        <strain evidence="2 3">PSRA2</strain>
    </source>
</reference>
<dbReference type="AlphaFoldDB" id="A0ABD5UFD2"/>
<dbReference type="EMBL" id="JBHSXM010000001">
    <property type="protein sequence ID" value="MFC6837519.1"/>
    <property type="molecule type" value="Genomic_DNA"/>
</dbReference>
<proteinExistence type="predicted"/>
<evidence type="ECO:0000313" key="3">
    <source>
        <dbReference type="Proteomes" id="UP001596406"/>
    </source>
</evidence>
<keyword evidence="3" id="KW-1185">Reference proteome</keyword>
<organism evidence="2 3">
    <name type="scientific">Halomarina ordinaria</name>
    <dbReference type="NCBI Taxonomy" id="3033939"/>
    <lineage>
        <taxon>Archaea</taxon>
        <taxon>Methanobacteriati</taxon>
        <taxon>Methanobacteriota</taxon>
        <taxon>Stenosarchaea group</taxon>
        <taxon>Halobacteria</taxon>
        <taxon>Halobacteriales</taxon>
        <taxon>Natronomonadaceae</taxon>
        <taxon>Halomarina</taxon>
    </lineage>
</organism>
<dbReference type="InterPro" id="IPR011047">
    <property type="entry name" value="Quinoprotein_ADH-like_sf"/>
</dbReference>
<name>A0ABD5UFD2_9EURY</name>
<dbReference type="SUPFAM" id="SSF50998">
    <property type="entry name" value="Quinoprotein alcohol dehydrogenase-like"/>
    <property type="match status" value="1"/>
</dbReference>
<sequence>MSSAPVPRTVDLGTVTPARTRHAGRRSCVALVDDAVVVGTADGDVVALDRPTLDERWRAGADTERTAAVSVEPFGDGVAVGERGPQGTVRFHDADTGALRWRYATATDVGPPQKPSRFFLPFVVDVRSDEDRLYVAARRYERDGEHRSFTGVVYAVDGGGDVVWTYEADASPIGLDADGRLVAVAYNRCPGAHQKGLVVLDGETGAVRYDWDPGTDGQRRVGDVSLVDGGVVVASHGDYRGYRLDDGGAERWRVDLARPQRVDGETLYAYPNHVRATPDGVVLVTGNTYSTDGRETRSLHPREHTAFGYAPDGERVWTAAVGGFAGELGGCGTRVAVPGAQHFRTRDADGHGLRLFETASGAVTSLETDGVVTAVGLDGDAFAAVEEPVVYHDDGTERGSYRLLVGTTGRE</sequence>
<protein>
    <submittedName>
        <fullName evidence="2">PQQ-binding-like beta-propeller repeat protein</fullName>
    </submittedName>
</protein>
<dbReference type="Gene3D" id="2.130.10.10">
    <property type="entry name" value="YVTN repeat-like/Quinoprotein amine dehydrogenase"/>
    <property type="match status" value="1"/>
</dbReference>
<dbReference type="InterPro" id="IPR018391">
    <property type="entry name" value="PQQ_b-propeller_rpt"/>
</dbReference>
<gene>
    <name evidence="2" type="ORF">ACFQHK_13475</name>
</gene>
<dbReference type="Proteomes" id="UP001596406">
    <property type="component" value="Unassembled WGS sequence"/>
</dbReference>
<evidence type="ECO:0000313" key="2">
    <source>
        <dbReference type="EMBL" id="MFC6837519.1"/>
    </source>
</evidence>
<accession>A0ABD5UFD2</accession>
<dbReference type="Gene3D" id="2.140.10.10">
    <property type="entry name" value="Quinoprotein alcohol dehydrogenase-like superfamily"/>
    <property type="match status" value="1"/>
</dbReference>
<dbReference type="InterPro" id="IPR015943">
    <property type="entry name" value="WD40/YVTN_repeat-like_dom_sf"/>
</dbReference>
<dbReference type="SMART" id="SM00564">
    <property type="entry name" value="PQQ"/>
    <property type="match status" value="4"/>
</dbReference>
<dbReference type="RefSeq" id="WP_304449184.1">
    <property type="nucleotide sequence ID" value="NZ_JARRAH010000001.1"/>
</dbReference>
<dbReference type="InterPro" id="IPR002372">
    <property type="entry name" value="PQQ_rpt_dom"/>
</dbReference>
<feature type="domain" description="Pyrrolo-quinoline quinone repeat" evidence="1">
    <location>
        <begin position="30"/>
        <end position="106"/>
    </location>
</feature>
<dbReference type="Pfam" id="PF13360">
    <property type="entry name" value="PQQ_2"/>
    <property type="match status" value="1"/>
</dbReference>
<comment type="caution">
    <text evidence="2">The sequence shown here is derived from an EMBL/GenBank/DDBJ whole genome shotgun (WGS) entry which is preliminary data.</text>
</comment>